<organism evidence="1 2">
    <name type="scientific">Burkholderia mayonis</name>
    <dbReference type="NCBI Taxonomy" id="1385591"/>
    <lineage>
        <taxon>Bacteria</taxon>
        <taxon>Pseudomonadati</taxon>
        <taxon>Pseudomonadota</taxon>
        <taxon>Betaproteobacteria</taxon>
        <taxon>Burkholderiales</taxon>
        <taxon>Burkholderiaceae</taxon>
        <taxon>Burkholderia</taxon>
        <taxon>pseudomallei group</taxon>
    </lineage>
</organism>
<accession>A0A1B4G0D4</accession>
<reference evidence="1 2" key="1">
    <citation type="submission" date="2015-12" db="EMBL/GenBank/DDBJ databases">
        <title>Diversity of Burkholderia near neighbor genomes.</title>
        <authorList>
            <person name="Sahl J."/>
            <person name="Wagner D."/>
            <person name="Keim P."/>
        </authorList>
    </citation>
    <scope>NUCLEOTIDE SEQUENCE [LARGE SCALE GENOMIC DNA]</scope>
    <source>
        <strain evidence="1 2">BDU8</strain>
    </source>
</reference>
<dbReference type="EMBL" id="CP013389">
    <property type="protein sequence ID" value="AOJ09384.1"/>
    <property type="molecule type" value="Genomic_DNA"/>
</dbReference>
<sequence length="91" mass="10114">MPGVNAKLISPMSMSREPFPIRSPHPPPMRSPIALADAVRIAMPRARRAFRLRSGDRYARRRPPPPVDAIRSAHRGARAAALRCLFVVPIL</sequence>
<evidence type="ECO:0000313" key="2">
    <source>
        <dbReference type="Proteomes" id="UP000067711"/>
    </source>
</evidence>
<name>A0A1B4G0D4_9BURK</name>
<proteinExistence type="predicted"/>
<dbReference type="AlphaFoldDB" id="A0A1B4G0D4"/>
<gene>
    <name evidence="1" type="ORF">WS71_18725</name>
</gene>
<evidence type="ECO:0000313" key="1">
    <source>
        <dbReference type="EMBL" id="AOJ09384.1"/>
    </source>
</evidence>
<protein>
    <submittedName>
        <fullName evidence="1">Uncharacterized protein</fullName>
    </submittedName>
</protein>
<dbReference type="Proteomes" id="UP000067711">
    <property type="component" value="Chromosome 1"/>
</dbReference>